<evidence type="ECO:0000256" key="1">
    <source>
        <dbReference type="SAM" id="SignalP"/>
    </source>
</evidence>
<dbReference type="PaxDb" id="4565-Traes_4BL_98B3C3F2F.2"/>
<dbReference type="AlphaFoldDB" id="A0A3B6IWI5"/>
<sequence>MPLPSPPAAVLLVLLHLAATATATNFTCSAPRGTICQSAIGYRVPNATTYGDLLARFNTTTLAGLLGANDLPLATSPKKRVAAKQTVRIPFRCLCAGNGVGQSDHAPVYTVQPQDGLDAIARNSFDAVVTYQEIATANKIADVNLITVGQKLWIPLPCSCDPVDGADAVFHLAHIVDAGETTSGIAATFGVTEDTLLKLNKIADPKTLQKDQVLDVPLPVCSSSISNTSADHDLRLPNGTYALTAQDCIQCRCSSNTFQFQLNCTALQGKKGCPAVRPCGEGLNLGQTSGAGCDSKMCAYSGYSNSSSLSIHTTVFKNQTAPACEKAGSSRSVLAGSMWRIPAISFHMVLILQEGYTMEHTAEEVEVLHHDYIWTEAKPALERECRCTYMVCRHQTLRPPARYPSKLRLQRRPHLVA</sequence>
<dbReference type="Gramene" id="TraesCS4B02G329500.3">
    <property type="protein sequence ID" value="TraesCS4B02G329500.3"/>
    <property type="gene ID" value="TraesCS4B02G329500"/>
</dbReference>
<feature type="domain" description="LysM" evidence="2">
    <location>
        <begin position="107"/>
        <end position="154"/>
    </location>
</feature>
<dbReference type="Pfam" id="PF01476">
    <property type="entry name" value="LysM"/>
    <property type="match status" value="2"/>
</dbReference>
<dbReference type="Proteomes" id="UP000019116">
    <property type="component" value="Chromosome 4B"/>
</dbReference>
<name>A0A3B6IWI5_WHEAT</name>
<dbReference type="SUPFAM" id="SSF54106">
    <property type="entry name" value="LysM domain"/>
    <property type="match status" value="2"/>
</dbReference>
<dbReference type="InterPro" id="IPR036779">
    <property type="entry name" value="LysM_dom_sf"/>
</dbReference>
<feature type="signal peptide" evidence="1">
    <location>
        <begin position="1"/>
        <end position="23"/>
    </location>
</feature>
<dbReference type="STRING" id="4565.A0A3B6IWI5"/>
<dbReference type="PANTHER" id="PTHR33734:SF31">
    <property type="entry name" value="CHITIN ELICITOR-BINDING PROTEIN"/>
    <property type="match status" value="1"/>
</dbReference>
<feature type="domain" description="LysM" evidence="2">
    <location>
        <begin position="172"/>
        <end position="216"/>
    </location>
</feature>
<feature type="chain" id="PRO_5043175800" description="LysM domain-containing protein" evidence="1">
    <location>
        <begin position="24"/>
        <end position="417"/>
    </location>
</feature>
<reference evidence="3" key="1">
    <citation type="submission" date="2018-08" db="EMBL/GenBank/DDBJ databases">
        <authorList>
            <person name="Rossello M."/>
        </authorList>
    </citation>
    <scope>NUCLEOTIDE SEQUENCE [LARGE SCALE GENOMIC DNA]</scope>
    <source>
        <strain evidence="3">cv. Chinese Spring</strain>
    </source>
</reference>
<dbReference type="Gramene" id="TraesCS4B03G0852400.3">
    <property type="protein sequence ID" value="TraesCS4B03G0852400.3.CDS"/>
    <property type="gene ID" value="TraesCS4B03G0852400"/>
</dbReference>
<dbReference type="EnsemblPlants" id="TraesCS4B02G329500.3">
    <property type="protein sequence ID" value="TraesCS4B02G329500.3"/>
    <property type="gene ID" value="TraesCS4B02G329500"/>
</dbReference>
<evidence type="ECO:0000259" key="2">
    <source>
        <dbReference type="PROSITE" id="PS51782"/>
    </source>
</evidence>
<dbReference type="OrthoDB" id="2107166at2759"/>
<reference evidence="3" key="2">
    <citation type="submission" date="2018-10" db="UniProtKB">
        <authorList>
            <consortium name="EnsemblPlants"/>
        </authorList>
    </citation>
    <scope>IDENTIFICATION</scope>
</reference>
<accession>A0A3B6IWI5</accession>
<dbReference type="SMART" id="SM00257">
    <property type="entry name" value="LysM"/>
    <property type="match status" value="2"/>
</dbReference>
<evidence type="ECO:0000313" key="3">
    <source>
        <dbReference type="EnsemblPlants" id="TraesCS4B02G329500.3"/>
    </source>
</evidence>
<organism evidence="3">
    <name type="scientific">Triticum aestivum</name>
    <name type="common">Wheat</name>
    <dbReference type="NCBI Taxonomy" id="4565"/>
    <lineage>
        <taxon>Eukaryota</taxon>
        <taxon>Viridiplantae</taxon>
        <taxon>Streptophyta</taxon>
        <taxon>Embryophyta</taxon>
        <taxon>Tracheophyta</taxon>
        <taxon>Spermatophyta</taxon>
        <taxon>Magnoliopsida</taxon>
        <taxon>Liliopsida</taxon>
        <taxon>Poales</taxon>
        <taxon>Poaceae</taxon>
        <taxon>BOP clade</taxon>
        <taxon>Pooideae</taxon>
        <taxon>Triticodae</taxon>
        <taxon>Triticeae</taxon>
        <taxon>Triticinae</taxon>
        <taxon>Triticum</taxon>
    </lineage>
</organism>
<dbReference type="InterPro" id="IPR018392">
    <property type="entry name" value="LysM"/>
</dbReference>
<proteinExistence type="predicted"/>
<dbReference type="CDD" id="cd00118">
    <property type="entry name" value="LysM"/>
    <property type="match status" value="2"/>
</dbReference>
<keyword evidence="4" id="KW-1185">Reference proteome</keyword>
<dbReference type="GO" id="GO:0008061">
    <property type="term" value="F:chitin binding"/>
    <property type="evidence" value="ECO:0000318"/>
    <property type="project" value="GO_Central"/>
</dbReference>
<protein>
    <recommendedName>
        <fullName evidence="2">LysM domain-containing protein</fullName>
    </recommendedName>
</protein>
<evidence type="ECO:0000313" key="4">
    <source>
        <dbReference type="Proteomes" id="UP000019116"/>
    </source>
</evidence>
<keyword evidence="1" id="KW-0732">Signal</keyword>
<dbReference type="Gene3D" id="3.10.350.10">
    <property type="entry name" value="LysM domain"/>
    <property type="match status" value="2"/>
</dbReference>
<gene>
    <name evidence="3" type="primary">LOC123093632</name>
</gene>
<dbReference type="SMR" id="A0A3B6IWI5"/>
<dbReference type="PROSITE" id="PS51782">
    <property type="entry name" value="LYSM"/>
    <property type="match status" value="2"/>
</dbReference>
<dbReference type="PANTHER" id="PTHR33734">
    <property type="entry name" value="LYSM DOMAIN-CONTAINING GPI-ANCHORED PROTEIN 2"/>
    <property type="match status" value="1"/>
</dbReference>